<dbReference type="InterPro" id="IPR036390">
    <property type="entry name" value="WH_DNA-bd_sf"/>
</dbReference>
<dbReference type="SUPFAM" id="SSF48008">
    <property type="entry name" value="GntR ligand-binding domain-like"/>
    <property type="match status" value="1"/>
</dbReference>
<dbReference type="PROSITE" id="PS50949">
    <property type="entry name" value="HTH_GNTR"/>
    <property type="match status" value="1"/>
</dbReference>
<dbReference type="Gene3D" id="1.10.10.10">
    <property type="entry name" value="Winged helix-like DNA-binding domain superfamily/Winged helix DNA-binding domain"/>
    <property type="match status" value="1"/>
</dbReference>
<protein>
    <submittedName>
        <fullName evidence="5">GntR family transcriptional regulator</fullName>
    </submittedName>
</protein>
<dbReference type="InterPro" id="IPR008920">
    <property type="entry name" value="TF_FadR/GntR_C"/>
</dbReference>
<keyword evidence="1" id="KW-0805">Transcription regulation</keyword>
<evidence type="ECO:0000313" key="5">
    <source>
        <dbReference type="EMBL" id="AFH93899.1"/>
    </source>
</evidence>
<gene>
    <name evidence="5" type="ordered locus">S70_10205</name>
</gene>
<dbReference type="SMART" id="SM00895">
    <property type="entry name" value="FCD"/>
    <property type="match status" value="1"/>
</dbReference>
<dbReference type="KEGG" id="psi:S70_10205"/>
<evidence type="ECO:0000259" key="4">
    <source>
        <dbReference type="PROSITE" id="PS50949"/>
    </source>
</evidence>
<keyword evidence="3" id="KW-0804">Transcription</keyword>
<dbReference type="CDD" id="cd07377">
    <property type="entry name" value="WHTH_GntR"/>
    <property type="match status" value="1"/>
</dbReference>
<reference evidence="6" key="2">
    <citation type="submission" date="2012-04" db="EMBL/GenBank/DDBJ databases">
        <title>Complete genome sequence of Providencia stuartii clinical isolate MRSN 2154.</title>
        <authorList>
            <person name="Clifford R.J."/>
            <person name="Hang J."/>
            <person name="Riley M.C."/>
            <person name="Onmus-Leone F."/>
            <person name="Kuschner R.A."/>
            <person name="Lesho E.P."/>
            <person name="Waterman P.E."/>
        </authorList>
    </citation>
    <scope>NUCLEOTIDE SEQUENCE [LARGE SCALE GENOMIC DNA]</scope>
    <source>
        <strain evidence="6">MRSN 2154</strain>
    </source>
</reference>
<dbReference type="Pfam" id="PF07729">
    <property type="entry name" value="FCD"/>
    <property type="match status" value="1"/>
</dbReference>
<dbReference type="RefSeq" id="WP_014657137.1">
    <property type="nucleotide sequence ID" value="NC_017731.1"/>
</dbReference>
<dbReference type="AlphaFoldDB" id="A0A140NK92"/>
<dbReference type="InterPro" id="IPR011711">
    <property type="entry name" value="GntR_C"/>
</dbReference>
<proteinExistence type="predicted"/>
<dbReference type="PANTHER" id="PTHR43537">
    <property type="entry name" value="TRANSCRIPTIONAL REGULATOR, GNTR FAMILY"/>
    <property type="match status" value="1"/>
</dbReference>
<dbReference type="GeneID" id="93517303"/>
<accession>A0A140NK92</accession>
<dbReference type="GO" id="GO:0003677">
    <property type="term" value="F:DNA binding"/>
    <property type="evidence" value="ECO:0007669"/>
    <property type="project" value="UniProtKB-KW"/>
</dbReference>
<dbReference type="SUPFAM" id="SSF46785">
    <property type="entry name" value="Winged helix' DNA-binding domain"/>
    <property type="match status" value="1"/>
</dbReference>
<dbReference type="Proteomes" id="UP000005012">
    <property type="component" value="Chromosome"/>
</dbReference>
<dbReference type="HOGENOM" id="CLU_017584_9_4_6"/>
<dbReference type="Pfam" id="PF00392">
    <property type="entry name" value="GntR"/>
    <property type="match status" value="1"/>
</dbReference>
<reference evidence="5 6" key="1">
    <citation type="journal article" date="2012" name="J. Bacteriol.">
        <title>Complete Genome Sequence of Providencia stuartii Clinical Isolate MRSN 2154.</title>
        <authorList>
            <person name="Clifford R.J."/>
            <person name="Hang J."/>
            <person name="Riley M.C."/>
            <person name="Onmus-Leone F."/>
            <person name="Kuschner R.A."/>
            <person name="Lesho E.P."/>
            <person name="Waterman P.E."/>
        </authorList>
    </citation>
    <scope>NUCLEOTIDE SEQUENCE [LARGE SCALE GENOMIC DNA]</scope>
    <source>
        <strain evidence="5 6">MRSN 2154</strain>
    </source>
</reference>
<dbReference type="PRINTS" id="PR00035">
    <property type="entry name" value="HTHGNTR"/>
</dbReference>
<organism evidence="5 6">
    <name type="scientific">Providencia stuartii (strain MRSN 2154)</name>
    <dbReference type="NCBI Taxonomy" id="1157951"/>
    <lineage>
        <taxon>Bacteria</taxon>
        <taxon>Pseudomonadati</taxon>
        <taxon>Pseudomonadota</taxon>
        <taxon>Gammaproteobacteria</taxon>
        <taxon>Enterobacterales</taxon>
        <taxon>Morganellaceae</taxon>
        <taxon>Providencia</taxon>
    </lineage>
</organism>
<evidence type="ECO:0000256" key="2">
    <source>
        <dbReference type="ARBA" id="ARBA00023125"/>
    </source>
</evidence>
<dbReference type="EMBL" id="CP003488">
    <property type="protein sequence ID" value="AFH93899.1"/>
    <property type="molecule type" value="Genomic_DNA"/>
</dbReference>
<evidence type="ECO:0000256" key="3">
    <source>
        <dbReference type="ARBA" id="ARBA00023163"/>
    </source>
</evidence>
<dbReference type="PATRIC" id="fig|1157951.4.peg.2053"/>
<dbReference type="SMART" id="SM00345">
    <property type="entry name" value="HTH_GNTR"/>
    <property type="match status" value="1"/>
</dbReference>
<dbReference type="InterPro" id="IPR000524">
    <property type="entry name" value="Tscrpt_reg_HTH_GntR"/>
</dbReference>
<dbReference type="PANTHER" id="PTHR43537:SF44">
    <property type="entry name" value="GNTR FAMILY REGULATORY PROTEIN"/>
    <property type="match status" value="1"/>
</dbReference>
<sequence length="232" mass="26679">MEFSEQQTASQKNISYLIAEQLGQEILKGTYLPSSILPSEIELSDKFQASRTAIREAVKMLAAKGMLLARPRIGTRVMPSSHWNFLDQDLLKWWISSDEQTVVIRHFHVVRLAIEPQACYLAAKHATDKQNNLLKALANEMQLLEKQFDRQRWIDVDHRFHLTIYEACANPFLISFANLFRSVYQFYFDAITENDVIEVDIHQQLANAIIKGNSAKAFDLCYKLLTITGKQT</sequence>
<dbReference type="GO" id="GO:0003700">
    <property type="term" value="F:DNA-binding transcription factor activity"/>
    <property type="evidence" value="ECO:0007669"/>
    <property type="project" value="InterPro"/>
</dbReference>
<keyword evidence="2" id="KW-0238">DNA-binding</keyword>
<feature type="domain" description="HTH gntR-type" evidence="4">
    <location>
        <begin position="12"/>
        <end position="80"/>
    </location>
</feature>
<dbReference type="InterPro" id="IPR036388">
    <property type="entry name" value="WH-like_DNA-bd_sf"/>
</dbReference>
<dbReference type="Gene3D" id="1.20.120.530">
    <property type="entry name" value="GntR ligand-binding domain-like"/>
    <property type="match status" value="1"/>
</dbReference>
<name>A0A140NK92_PROSM</name>
<dbReference type="OrthoDB" id="9028214at2"/>
<evidence type="ECO:0000313" key="6">
    <source>
        <dbReference type="Proteomes" id="UP000005012"/>
    </source>
</evidence>
<evidence type="ECO:0000256" key="1">
    <source>
        <dbReference type="ARBA" id="ARBA00023015"/>
    </source>
</evidence>